<evidence type="ECO:0000256" key="1">
    <source>
        <dbReference type="ARBA" id="ARBA00004141"/>
    </source>
</evidence>
<dbReference type="Gene3D" id="2.70.150.10">
    <property type="entry name" value="Calcium-transporting ATPase, cytoplasmic transduction domain A"/>
    <property type="match status" value="1"/>
</dbReference>
<feature type="transmembrane region" description="Helical" evidence="6">
    <location>
        <begin position="17"/>
        <end position="35"/>
    </location>
</feature>
<protein>
    <submittedName>
        <fullName evidence="8">Cation transporter E1-E2 family ATPase</fullName>
    </submittedName>
</protein>
<evidence type="ECO:0000256" key="5">
    <source>
        <dbReference type="ARBA" id="ARBA00023136"/>
    </source>
</evidence>
<comment type="caution">
    <text evidence="8">The sequence shown here is derived from an EMBL/GenBank/DDBJ whole genome shotgun (WGS) entry which is preliminary data.</text>
</comment>
<feature type="transmembrane region" description="Helical" evidence="6">
    <location>
        <begin position="186"/>
        <end position="209"/>
    </location>
</feature>
<dbReference type="InterPro" id="IPR023298">
    <property type="entry name" value="ATPase_P-typ_TM_dom_sf"/>
</dbReference>
<evidence type="ECO:0000256" key="6">
    <source>
        <dbReference type="SAM" id="Phobius"/>
    </source>
</evidence>
<organism evidence="8 9">
    <name type="scientific">Dictyobacter arantiisoli</name>
    <dbReference type="NCBI Taxonomy" id="2014874"/>
    <lineage>
        <taxon>Bacteria</taxon>
        <taxon>Bacillati</taxon>
        <taxon>Chloroflexota</taxon>
        <taxon>Ktedonobacteria</taxon>
        <taxon>Ktedonobacterales</taxon>
        <taxon>Dictyobacteraceae</taxon>
        <taxon>Dictyobacter</taxon>
    </lineage>
</organism>
<dbReference type="EMBL" id="BIXY01000028">
    <property type="protein sequence ID" value="GCF08684.1"/>
    <property type="molecule type" value="Genomic_DNA"/>
</dbReference>
<dbReference type="InterPro" id="IPR023299">
    <property type="entry name" value="ATPase_P-typ_cyto_dom_N"/>
</dbReference>
<keyword evidence="5 6" id="KW-0472">Membrane</keyword>
<evidence type="ECO:0000256" key="2">
    <source>
        <dbReference type="ARBA" id="ARBA00022692"/>
    </source>
</evidence>
<evidence type="ECO:0000256" key="3">
    <source>
        <dbReference type="ARBA" id="ARBA00022967"/>
    </source>
</evidence>
<comment type="subcellular location">
    <subcellularLocation>
        <location evidence="1">Membrane</location>
        <topology evidence="1">Multi-pass membrane protein</topology>
    </subcellularLocation>
</comment>
<keyword evidence="9" id="KW-1185">Reference proteome</keyword>
<dbReference type="PRINTS" id="PR00120">
    <property type="entry name" value="HATPASE"/>
</dbReference>
<feature type="transmembrane region" description="Helical" evidence="6">
    <location>
        <begin position="644"/>
        <end position="665"/>
    </location>
</feature>
<dbReference type="SUPFAM" id="SSF81665">
    <property type="entry name" value="Calcium ATPase, transmembrane domain M"/>
    <property type="match status" value="1"/>
</dbReference>
<feature type="transmembrane region" description="Helical" evidence="6">
    <location>
        <begin position="757"/>
        <end position="776"/>
    </location>
</feature>
<keyword evidence="4 6" id="KW-1133">Transmembrane helix</keyword>
<keyword evidence="2 6" id="KW-0812">Transmembrane</keyword>
<evidence type="ECO:0000259" key="7">
    <source>
        <dbReference type="Pfam" id="PF00122"/>
    </source>
</evidence>
<feature type="transmembrane region" description="Helical" evidence="6">
    <location>
        <begin position="685"/>
        <end position="706"/>
    </location>
</feature>
<dbReference type="InterPro" id="IPR036412">
    <property type="entry name" value="HAD-like_sf"/>
</dbReference>
<dbReference type="InterPro" id="IPR023214">
    <property type="entry name" value="HAD_sf"/>
</dbReference>
<accession>A0A5A5TCK6</accession>
<dbReference type="Gene3D" id="3.40.1110.10">
    <property type="entry name" value="Calcium-transporting ATPase, cytoplasmic domain N"/>
    <property type="match status" value="1"/>
</dbReference>
<evidence type="ECO:0000313" key="8">
    <source>
        <dbReference type="EMBL" id="GCF08684.1"/>
    </source>
</evidence>
<name>A0A5A5TCK6_9CHLR</name>
<dbReference type="Gene3D" id="3.40.50.1000">
    <property type="entry name" value="HAD superfamily/HAD-like"/>
    <property type="match status" value="1"/>
</dbReference>
<dbReference type="SUPFAM" id="SSF56784">
    <property type="entry name" value="HAD-like"/>
    <property type="match status" value="1"/>
</dbReference>
<dbReference type="AlphaFoldDB" id="A0A5A5TCK6"/>
<dbReference type="InterPro" id="IPR018303">
    <property type="entry name" value="ATPase_P-typ_P_site"/>
</dbReference>
<dbReference type="Gene3D" id="1.20.1110.10">
    <property type="entry name" value="Calcium-transporting ATPase, transmembrane domain"/>
    <property type="match status" value="1"/>
</dbReference>
<feature type="transmembrane region" description="Helical" evidence="6">
    <location>
        <begin position="726"/>
        <end position="751"/>
    </location>
</feature>
<reference evidence="8 9" key="1">
    <citation type="submission" date="2019-01" db="EMBL/GenBank/DDBJ databases">
        <title>Draft genome sequence of Dictyobacter sp. Uno17.</title>
        <authorList>
            <person name="Wang C.M."/>
            <person name="Zheng Y."/>
            <person name="Sakai Y."/>
            <person name="Abe K."/>
            <person name="Yokota A."/>
            <person name="Yabe S."/>
        </authorList>
    </citation>
    <scope>NUCLEOTIDE SEQUENCE [LARGE SCALE GENOMIC DNA]</scope>
    <source>
        <strain evidence="8 9">Uno17</strain>
    </source>
</reference>
<feature type="transmembrane region" description="Helical" evidence="6">
    <location>
        <begin position="585"/>
        <end position="607"/>
    </location>
</feature>
<dbReference type="Pfam" id="PF00702">
    <property type="entry name" value="Hydrolase"/>
    <property type="match status" value="1"/>
</dbReference>
<dbReference type="GO" id="GO:0016020">
    <property type="term" value="C:membrane"/>
    <property type="evidence" value="ECO:0007669"/>
    <property type="project" value="UniProtKB-SubCell"/>
</dbReference>
<dbReference type="NCBIfam" id="TIGR01494">
    <property type="entry name" value="ATPase_P-type"/>
    <property type="match status" value="2"/>
</dbReference>
<dbReference type="PANTHER" id="PTHR42861">
    <property type="entry name" value="CALCIUM-TRANSPORTING ATPASE"/>
    <property type="match status" value="1"/>
</dbReference>
<dbReference type="PROSITE" id="PS00154">
    <property type="entry name" value="ATPASE_E1_E2"/>
    <property type="match status" value="1"/>
</dbReference>
<dbReference type="InterPro" id="IPR001757">
    <property type="entry name" value="P_typ_ATPase"/>
</dbReference>
<dbReference type="SUPFAM" id="SSF81653">
    <property type="entry name" value="Calcium ATPase, transduction domain A"/>
    <property type="match status" value="1"/>
</dbReference>
<sequence length="791" mass="85795">MPPQTSRTYAQIIREDVFTLMNNILFVLCLALLFFGQVSEAIVSAGVVLFNVVISVIQEIRSKHALDRIALLTRPKATVIRDGHEQFIDPGAIVQGDLLAISVGDQIVVDGPLVGEGQIEVDESLLTGESNPVTKQNGDLLYSGSFCIAGTAYYHAAHVGIESVAGQITAKARAFRRILTPLQRQINSIIQALLLVALYIEIILILVAVANQTPVVETVRMSVIVVSIVPIGLFLATSVSYAMGALRIAGKNALVQRLSAIESLSNVDALCLDKTGTLTTNTLVLEKILPLGITEIELRQLLALYVAHTSSQNATSAAIGIACGTQDNVHFLHIRDEILFSSARKWSALSITDTELRGIYVLGAPEVLLPFLQAGAELGPFIEEETMRGMRVLLFAYSSHAAPLHTIDARPALPTNLRPLGMVSLRDELRHAVQETLIGFSEVGIKIKVISGDHPHTVAALAQQVGIANTHHVVTGGELDQLDEEQLAQLAEETTIFGRITPQQKERLVRALRMRNHYVAMIGDGVNDILSLKQANLGIAMESGSQATRGIADIVLLHDSFAALPSIFAEGQRIRNGMESAMKLFLTRVMYLTFLLFTIPALGGFPFAPKQKALVTFETVGVIAVALTAWAHPGPPTRHGLMRVLLRFSLPAAVTLSLVAFGVYLVAFLQAQEDASNSIATAQLIAQSALTTFAVCSGLLLVPFVVPPTRFWSGGSQLSGDWRPTLLAVGLMITYLIVITIAPLRAFFSLAALGMNGYLLIGTASLLWSIIQRWIWRAHLFERFLKLDYKE</sequence>
<dbReference type="PRINTS" id="PR00119">
    <property type="entry name" value="CATATPASE"/>
</dbReference>
<dbReference type="SFLD" id="SFLDG00002">
    <property type="entry name" value="C1.7:_P-type_atpase_like"/>
    <property type="match status" value="1"/>
</dbReference>
<dbReference type="Proteomes" id="UP000322530">
    <property type="component" value="Unassembled WGS sequence"/>
</dbReference>
<dbReference type="InterPro" id="IPR008250">
    <property type="entry name" value="ATPase_P-typ_transduc_dom_A_sf"/>
</dbReference>
<dbReference type="InterPro" id="IPR044492">
    <property type="entry name" value="P_typ_ATPase_HD_dom"/>
</dbReference>
<proteinExistence type="predicted"/>
<evidence type="ECO:0000313" key="9">
    <source>
        <dbReference type="Proteomes" id="UP000322530"/>
    </source>
</evidence>
<feature type="transmembrane region" description="Helical" evidence="6">
    <location>
        <begin position="613"/>
        <end position="632"/>
    </location>
</feature>
<dbReference type="InterPro" id="IPR059000">
    <property type="entry name" value="ATPase_P-type_domA"/>
</dbReference>
<dbReference type="PROSITE" id="PS01229">
    <property type="entry name" value="COF_2"/>
    <property type="match status" value="1"/>
</dbReference>
<dbReference type="Pfam" id="PF00122">
    <property type="entry name" value="E1-E2_ATPase"/>
    <property type="match status" value="1"/>
</dbReference>
<dbReference type="SFLD" id="SFLDS00003">
    <property type="entry name" value="Haloacid_Dehalogenase"/>
    <property type="match status" value="1"/>
</dbReference>
<feature type="transmembrane region" description="Helical" evidence="6">
    <location>
        <begin position="221"/>
        <end position="242"/>
    </location>
</feature>
<dbReference type="GO" id="GO:0016887">
    <property type="term" value="F:ATP hydrolysis activity"/>
    <property type="evidence" value="ECO:0007669"/>
    <property type="project" value="InterPro"/>
</dbReference>
<keyword evidence="3" id="KW-1278">Translocase</keyword>
<evidence type="ECO:0000256" key="4">
    <source>
        <dbReference type="ARBA" id="ARBA00022989"/>
    </source>
</evidence>
<dbReference type="GO" id="GO:0005524">
    <property type="term" value="F:ATP binding"/>
    <property type="evidence" value="ECO:0007669"/>
    <property type="project" value="InterPro"/>
</dbReference>
<gene>
    <name evidence="8" type="ORF">KDI_22480</name>
</gene>
<dbReference type="SFLD" id="SFLDF00027">
    <property type="entry name" value="p-type_atpase"/>
    <property type="match status" value="1"/>
</dbReference>
<feature type="domain" description="P-type ATPase A" evidence="7">
    <location>
        <begin position="72"/>
        <end position="171"/>
    </location>
</feature>